<name>A0ABU5UHN3_9CYAN</name>
<keyword evidence="2" id="KW-0732">Signal</keyword>
<keyword evidence="4" id="KW-1185">Reference proteome</keyword>
<dbReference type="InterPro" id="IPR052211">
    <property type="entry name" value="Cpx_auxiliary_protein"/>
</dbReference>
<protein>
    <submittedName>
        <fullName evidence="3">P pilus assembly/Cpx signaling pathway, periplasmic inhibitor/zinc-resistance associated protein</fullName>
    </submittedName>
</protein>
<dbReference type="PANTHER" id="PTHR38102:SF1">
    <property type="entry name" value="PERIPLASMIC CHAPERONE SPY"/>
    <property type="match status" value="1"/>
</dbReference>
<feature type="region of interest" description="Disordered" evidence="1">
    <location>
        <begin position="88"/>
        <end position="134"/>
    </location>
</feature>
<comment type="caution">
    <text evidence="3">The sequence shown here is derived from an EMBL/GenBank/DDBJ whole genome shotgun (WGS) entry which is preliminary data.</text>
</comment>
<reference evidence="3 4" key="1">
    <citation type="submission" date="2023-12" db="EMBL/GenBank/DDBJ databases">
        <title>Baltic Sea Cyanobacteria.</title>
        <authorList>
            <person name="Delbaje E."/>
            <person name="Fewer D.P."/>
            <person name="Shishido T.K."/>
        </authorList>
    </citation>
    <scope>NUCLEOTIDE SEQUENCE [LARGE SCALE GENOMIC DNA]</scope>
    <source>
        <strain evidence="3 4">UHCC-0300</strain>
    </source>
</reference>
<feature type="compositionally biased region" description="Low complexity" evidence="1">
    <location>
        <begin position="97"/>
        <end position="106"/>
    </location>
</feature>
<gene>
    <name evidence="3" type="ORF">VB620_14845</name>
</gene>
<feature type="compositionally biased region" description="Basic and acidic residues" evidence="1">
    <location>
        <begin position="125"/>
        <end position="134"/>
    </location>
</feature>
<evidence type="ECO:0000256" key="2">
    <source>
        <dbReference type="SAM" id="SignalP"/>
    </source>
</evidence>
<dbReference type="EMBL" id="JAYGHG010000026">
    <property type="protein sequence ID" value="MEA5582615.1"/>
    <property type="molecule type" value="Genomic_DNA"/>
</dbReference>
<dbReference type="Proteomes" id="UP001302120">
    <property type="component" value="Unassembled WGS sequence"/>
</dbReference>
<sequence length="171" mass="19033">MKLKPLPLIAAAITLAVTAIPFAAQAQMRSFSPLQMAQMSKPGGGEKGGRGFGRLNLTDAQKAQMQTIKTNTRAQIEGILTAEQKATLQAAKEARQAQRQAGQGQRQARRGQRGEKGFANLNLSEEQKTQMRQIREASKEQMLAVLTPEQRQQMAEMRQNMESRRQQRNSQ</sequence>
<dbReference type="RefSeq" id="WP_323196928.1">
    <property type="nucleotide sequence ID" value="NZ_JAYGHG010000026.1"/>
</dbReference>
<dbReference type="Gene3D" id="1.20.120.1490">
    <property type="match status" value="1"/>
</dbReference>
<feature type="chain" id="PRO_5046944920" evidence="2">
    <location>
        <begin position="27"/>
        <end position="171"/>
    </location>
</feature>
<evidence type="ECO:0000313" key="4">
    <source>
        <dbReference type="Proteomes" id="UP001302120"/>
    </source>
</evidence>
<dbReference type="PANTHER" id="PTHR38102">
    <property type="entry name" value="PERIPLASMIC CHAPERONE SPY"/>
    <property type="match status" value="1"/>
</dbReference>
<feature type="signal peptide" evidence="2">
    <location>
        <begin position="1"/>
        <end position="26"/>
    </location>
</feature>
<organism evidence="3 4">
    <name type="scientific">Nodularia harveyana UHCC-0300</name>
    <dbReference type="NCBI Taxonomy" id="2974287"/>
    <lineage>
        <taxon>Bacteria</taxon>
        <taxon>Bacillati</taxon>
        <taxon>Cyanobacteriota</taxon>
        <taxon>Cyanophyceae</taxon>
        <taxon>Nostocales</taxon>
        <taxon>Nodulariaceae</taxon>
        <taxon>Nodularia</taxon>
    </lineage>
</organism>
<evidence type="ECO:0000256" key="1">
    <source>
        <dbReference type="SAM" id="MobiDB-lite"/>
    </source>
</evidence>
<accession>A0ABU5UHN3</accession>
<evidence type="ECO:0000313" key="3">
    <source>
        <dbReference type="EMBL" id="MEA5582615.1"/>
    </source>
</evidence>
<feature type="region of interest" description="Disordered" evidence="1">
    <location>
        <begin position="146"/>
        <end position="171"/>
    </location>
</feature>
<proteinExistence type="predicted"/>